<gene>
    <name evidence="6" type="ORF">GH714_036778</name>
</gene>
<evidence type="ECO:0000256" key="1">
    <source>
        <dbReference type="ARBA" id="ARBA00006043"/>
    </source>
</evidence>
<dbReference type="AlphaFoldDB" id="A0A6A6KMJ7"/>
<dbReference type="Pfam" id="PF24842">
    <property type="entry name" value="UFD1_N2"/>
    <property type="match status" value="1"/>
</dbReference>
<feature type="region of interest" description="Disordered" evidence="3">
    <location>
        <begin position="285"/>
        <end position="392"/>
    </location>
</feature>
<dbReference type="InterPro" id="IPR055417">
    <property type="entry name" value="UFD1_N1"/>
</dbReference>
<dbReference type="GO" id="GO:0036503">
    <property type="term" value="P:ERAD pathway"/>
    <property type="evidence" value="ECO:0007669"/>
    <property type="project" value="TreeGrafter"/>
</dbReference>
<evidence type="ECO:0000313" key="6">
    <source>
        <dbReference type="EMBL" id="KAF2289515.1"/>
    </source>
</evidence>
<evidence type="ECO:0008006" key="8">
    <source>
        <dbReference type="Google" id="ProtNLM"/>
    </source>
</evidence>
<dbReference type="PANTHER" id="PTHR12555">
    <property type="entry name" value="UBIQUITIN FUSION DEGRADATON PROTEIN 1"/>
    <property type="match status" value="1"/>
</dbReference>
<comment type="similarity">
    <text evidence="1">Belongs to the UFD1 family.</text>
</comment>
<feature type="compositionally biased region" description="Polar residues" evidence="3">
    <location>
        <begin position="322"/>
        <end position="332"/>
    </location>
</feature>
<protein>
    <recommendedName>
        <fullName evidence="8">Ubiquitin fusion degradation protein</fullName>
    </recommendedName>
</protein>
<feature type="domain" description="Ubiquitin fusion degradation protein UFD1 N-terminal subdomain 2" evidence="5">
    <location>
        <begin position="197"/>
        <end position="272"/>
    </location>
</feature>
<accession>A0A6A6KMJ7</accession>
<feature type="compositionally biased region" description="Polar residues" evidence="3">
    <location>
        <begin position="1"/>
        <end position="28"/>
    </location>
</feature>
<dbReference type="Proteomes" id="UP000467840">
    <property type="component" value="Chromosome 8"/>
</dbReference>
<dbReference type="Gene3D" id="2.40.40.50">
    <property type="entry name" value="Ubiquitin fusion degradation protein UFD1, N-terminal domain"/>
    <property type="match status" value="1"/>
</dbReference>
<comment type="caution">
    <text evidence="6">The sequence shown here is derived from an EMBL/GenBank/DDBJ whole genome shotgun (WGS) entry which is preliminary data.</text>
</comment>
<feature type="compositionally biased region" description="Basic and acidic residues" evidence="3">
    <location>
        <begin position="333"/>
        <end position="344"/>
    </location>
</feature>
<dbReference type="GO" id="GO:0031593">
    <property type="term" value="F:polyubiquitin modification-dependent protein binding"/>
    <property type="evidence" value="ECO:0007669"/>
    <property type="project" value="TreeGrafter"/>
</dbReference>
<dbReference type="Gene3D" id="3.10.330.10">
    <property type="match status" value="1"/>
</dbReference>
<name>A0A6A6KMJ7_HEVBR</name>
<evidence type="ECO:0000259" key="5">
    <source>
        <dbReference type="Pfam" id="PF24842"/>
    </source>
</evidence>
<evidence type="ECO:0000313" key="7">
    <source>
        <dbReference type="Proteomes" id="UP000467840"/>
    </source>
</evidence>
<feature type="compositionally biased region" description="Basic and acidic residues" evidence="3">
    <location>
        <begin position="351"/>
        <end position="376"/>
    </location>
</feature>
<dbReference type="InterPro" id="IPR004854">
    <property type="entry name" value="Ufd1-like"/>
</dbReference>
<keyword evidence="2" id="KW-0833">Ubl conjugation pathway</keyword>
<dbReference type="PANTHER" id="PTHR12555:SF13">
    <property type="entry name" value="UBIQUITIN RECOGNITION FACTOR IN ER-ASSOCIATED DEGRADATION PROTEIN 1"/>
    <property type="match status" value="1"/>
</dbReference>
<evidence type="ECO:0000256" key="2">
    <source>
        <dbReference type="ARBA" id="ARBA00022786"/>
    </source>
</evidence>
<dbReference type="GO" id="GO:0006511">
    <property type="term" value="P:ubiquitin-dependent protein catabolic process"/>
    <property type="evidence" value="ECO:0007669"/>
    <property type="project" value="InterPro"/>
</dbReference>
<feature type="region of interest" description="Disordered" evidence="3">
    <location>
        <begin position="1"/>
        <end position="62"/>
    </location>
</feature>
<dbReference type="Pfam" id="PF03152">
    <property type="entry name" value="UFD1_N1"/>
    <property type="match status" value="1"/>
</dbReference>
<reference evidence="6 7" key="1">
    <citation type="journal article" date="2020" name="Mol. Plant">
        <title>The Chromosome-Based Rubber Tree Genome Provides New Insights into Spurge Genome Evolution and Rubber Biosynthesis.</title>
        <authorList>
            <person name="Liu J."/>
            <person name="Shi C."/>
            <person name="Shi C.C."/>
            <person name="Li W."/>
            <person name="Zhang Q.J."/>
            <person name="Zhang Y."/>
            <person name="Li K."/>
            <person name="Lu H.F."/>
            <person name="Shi C."/>
            <person name="Zhu S.T."/>
            <person name="Xiao Z.Y."/>
            <person name="Nan H."/>
            <person name="Yue Y."/>
            <person name="Zhu X.G."/>
            <person name="Wu Y."/>
            <person name="Hong X.N."/>
            <person name="Fan G.Y."/>
            <person name="Tong Y."/>
            <person name="Zhang D."/>
            <person name="Mao C.L."/>
            <person name="Liu Y.L."/>
            <person name="Hao S.J."/>
            <person name="Liu W.Q."/>
            <person name="Lv M.Q."/>
            <person name="Zhang H.B."/>
            <person name="Liu Y."/>
            <person name="Hu-Tang G.R."/>
            <person name="Wang J.P."/>
            <person name="Wang J.H."/>
            <person name="Sun Y.H."/>
            <person name="Ni S.B."/>
            <person name="Chen W.B."/>
            <person name="Zhang X.C."/>
            <person name="Jiao Y.N."/>
            <person name="Eichler E.E."/>
            <person name="Li G.H."/>
            <person name="Liu X."/>
            <person name="Gao L.Z."/>
        </authorList>
    </citation>
    <scope>NUCLEOTIDE SEQUENCE [LARGE SCALE GENOMIC DNA]</scope>
    <source>
        <strain evidence="7">cv. GT1</strain>
        <tissue evidence="6">Leaf</tissue>
    </source>
</reference>
<proteinExistence type="inferred from homology"/>
<dbReference type="InterPro" id="IPR042299">
    <property type="entry name" value="Ufd1-like_Nn"/>
</dbReference>
<dbReference type="GO" id="GO:0034098">
    <property type="term" value="C:VCP-NPL4-UFD1 AAA ATPase complex"/>
    <property type="evidence" value="ECO:0007669"/>
    <property type="project" value="TreeGrafter"/>
</dbReference>
<organism evidence="6 7">
    <name type="scientific">Hevea brasiliensis</name>
    <name type="common">Para rubber tree</name>
    <name type="synonym">Siphonia brasiliensis</name>
    <dbReference type="NCBI Taxonomy" id="3981"/>
    <lineage>
        <taxon>Eukaryota</taxon>
        <taxon>Viridiplantae</taxon>
        <taxon>Streptophyta</taxon>
        <taxon>Embryophyta</taxon>
        <taxon>Tracheophyta</taxon>
        <taxon>Spermatophyta</taxon>
        <taxon>Magnoliopsida</taxon>
        <taxon>eudicotyledons</taxon>
        <taxon>Gunneridae</taxon>
        <taxon>Pentapetalae</taxon>
        <taxon>rosids</taxon>
        <taxon>fabids</taxon>
        <taxon>Malpighiales</taxon>
        <taxon>Euphorbiaceae</taxon>
        <taxon>Crotonoideae</taxon>
        <taxon>Micrandreae</taxon>
        <taxon>Hevea</taxon>
    </lineage>
</organism>
<feature type="domain" description="Ubiquitin fusion degradation protein UFD1 N-terminal subdomain 1" evidence="4">
    <location>
        <begin position="100"/>
        <end position="194"/>
    </location>
</feature>
<sequence length="392" mass="44565">MEDTTEQSQTPPEDFQENTYPLDQNTYSQEEEDDDECSSYGPSDCYDYLEEQEESNHGRENTSADYYDYLEEQEESNHGRENTSEENHFQRMNTERSLPFQGTYMCFPLSLIGKSQLEQGDQIIMPPSAFEHLLRLEVGFPMLFKISNDSKGRVSHCGVYEFTADEGSVFLPSWMMKNLQSQEGELLSLKSATLERGTYIKLQPHSMDFLGIVNPKAVLEWTLSSKFFCLTTGDTIVINYNSKNFFIDIVETRPSSAVCILDTDCEVDFAPPLDYKEPVKPAKIAKEEEQAEEKEPSKEKAMFIPFTGLPRRLDGKPAAELASSTSSSVGENNHTRTIDAESRSQKRPGKRVFDSPDSESKSEKTEAKIDRSESPKKQQFQPFTGKKHSLRG</sequence>
<feature type="compositionally biased region" description="Basic and acidic residues" evidence="3">
    <location>
        <begin position="285"/>
        <end position="301"/>
    </location>
</feature>
<keyword evidence="7" id="KW-1185">Reference proteome</keyword>
<dbReference type="EMBL" id="JAAGAX010000016">
    <property type="protein sequence ID" value="KAF2289515.1"/>
    <property type="molecule type" value="Genomic_DNA"/>
</dbReference>
<evidence type="ECO:0000256" key="3">
    <source>
        <dbReference type="SAM" id="MobiDB-lite"/>
    </source>
</evidence>
<evidence type="ECO:0000259" key="4">
    <source>
        <dbReference type="Pfam" id="PF03152"/>
    </source>
</evidence>
<dbReference type="InterPro" id="IPR055418">
    <property type="entry name" value="UFD1_N2"/>
</dbReference>